<name>F9FZG4_FUSOF</name>
<evidence type="ECO:0000256" key="1">
    <source>
        <dbReference type="ARBA" id="ARBA00000405"/>
    </source>
</evidence>
<keyword evidence="7" id="KW-0119">Carbohydrate metabolism</keyword>
<evidence type="ECO:0000256" key="8">
    <source>
        <dbReference type="ARBA" id="ARBA00023295"/>
    </source>
</evidence>
<dbReference type="InterPro" id="IPR009939">
    <property type="entry name" value="Chitosanase_fungal"/>
</dbReference>
<keyword evidence="5" id="KW-0732">Signal</keyword>
<protein>
    <recommendedName>
        <fullName evidence="10">Endo-chitosanase</fullName>
        <ecNumber evidence="10">3.2.1.132</ecNumber>
    </recommendedName>
</protein>
<evidence type="ECO:0000256" key="4">
    <source>
        <dbReference type="ARBA" id="ARBA00022525"/>
    </source>
</evidence>
<comment type="catalytic activity">
    <reaction evidence="1 10">
        <text>Endohydrolysis of beta-(1-&gt;4)-linkages between D-glucosamine residues in a partly acetylated chitosan.</text>
        <dbReference type="EC" id="3.2.1.132"/>
    </reaction>
</comment>
<comment type="similarity">
    <text evidence="3 10">Belongs to the glycosyl hydrolase 75 family.</text>
</comment>
<dbReference type="OrthoDB" id="4756206at2759"/>
<evidence type="ECO:0000256" key="3">
    <source>
        <dbReference type="ARBA" id="ARBA00007799"/>
    </source>
</evidence>
<gene>
    <name evidence="12" type="ORF">FOXB_11796</name>
</gene>
<evidence type="ECO:0000256" key="6">
    <source>
        <dbReference type="ARBA" id="ARBA00022801"/>
    </source>
</evidence>
<keyword evidence="9 10" id="KW-0624">Polysaccharide degradation</keyword>
<feature type="domain" description="Heterokaryon incompatibility" evidence="11">
    <location>
        <begin position="45"/>
        <end position="209"/>
    </location>
</feature>
<evidence type="ECO:0000259" key="11">
    <source>
        <dbReference type="Pfam" id="PF06985"/>
    </source>
</evidence>
<keyword evidence="8 10" id="KW-0326">Glycosidase</keyword>
<keyword evidence="6 10" id="KW-0378">Hydrolase</keyword>
<dbReference type="Pfam" id="PF06985">
    <property type="entry name" value="HET"/>
    <property type="match status" value="1"/>
</dbReference>
<dbReference type="EC" id="3.2.1.132" evidence="10"/>
<organism evidence="12">
    <name type="scientific">Fusarium oxysporum (strain Fo5176)</name>
    <name type="common">Fusarium vascular wilt</name>
    <dbReference type="NCBI Taxonomy" id="660025"/>
    <lineage>
        <taxon>Eukaryota</taxon>
        <taxon>Fungi</taxon>
        <taxon>Dikarya</taxon>
        <taxon>Ascomycota</taxon>
        <taxon>Pezizomycotina</taxon>
        <taxon>Sordariomycetes</taxon>
        <taxon>Hypocreomycetidae</taxon>
        <taxon>Hypocreales</taxon>
        <taxon>Nectriaceae</taxon>
        <taxon>Fusarium</taxon>
        <taxon>Fusarium oxysporum species complex</taxon>
    </lineage>
</organism>
<dbReference type="EMBL" id="AFQF01002931">
    <property type="protein sequence ID" value="EGU77677.1"/>
    <property type="molecule type" value="Genomic_DNA"/>
</dbReference>
<comment type="subcellular location">
    <subcellularLocation>
        <location evidence="2 10">Secreted</location>
    </subcellularLocation>
</comment>
<dbReference type="PANTHER" id="PTHR24148:SF73">
    <property type="entry name" value="HET DOMAIN PROTEIN (AFU_ORTHOLOGUE AFUA_8G01020)"/>
    <property type="match status" value="1"/>
</dbReference>
<dbReference type="GO" id="GO:0016977">
    <property type="term" value="F:chitosanase activity"/>
    <property type="evidence" value="ECO:0007669"/>
    <property type="project" value="UniProtKB-EC"/>
</dbReference>
<dbReference type="InterPro" id="IPR010730">
    <property type="entry name" value="HET"/>
</dbReference>
<evidence type="ECO:0000256" key="10">
    <source>
        <dbReference type="RuleBase" id="RU361208"/>
    </source>
</evidence>
<proteinExistence type="inferred from homology"/>
<dbReference type="Pfam" id="PF07335">
    <property type="entry name" value="Glyco_hydro_75"/>
    <property type="match status" value="1"/>
</dbReference>
<dbReference type="GO" id="GO:0005576">
    <property type="term" value="C:extracellular region"/>
    <property type="evidence" value="ECO:0007669"/>
    <property type="project" value="UniProtKB-SubCell"/>
</dbReference>
<evidence type="ECO:0000256" key="2">
    <source>
        <dbReference type="ARBA" id="ARBA00004613"/>
    </source>
</evidence>
<dbReference type="GO" id="GO:0000272">
    <property type="term" value="P:polysaccharide catabolic process"/>
    <property type="evidence" value="ECO:0007669"/>
    <property type="project" value="UniProtKB-KW"/>
</dbReference>
<dbReference type="InterPro" id="IPR052895">
    <property type="entry name" value="HetReg/Transcr_Mod"/>
</dbReference>
<accession>F9FZG4</accession>
<evidence type="ECO:0000313" key="12">
    <source>
        <dbReference type="EMBL" id="EGU77677.1"/>
    </source>
</evidence>
<reference evidence="12" key="1">
    <citation type="journal article" date="2012" name="Mol. Plant Microbe Interact.">
        <title>A highly conserved effector in Fusarium oxysporum is required for full virulence on Arabidopsis.</title>
        <authorList>
            <person name="Thatcher L.F."/>
            <person name="Gardiner D.M."/>
            <person name="Kazan K."/>
            <person name="Manners J."/>
        </authorList>
    </citation>
    <scope>NUCLEOTIDE SEQUENCE [LARGE SCALE GENOMIC DNA]</scope>
    <source>
        <strain evidence="12">Fo5176</strain>
    </source>
</reference>
<keyword evidence="4" id="KW-0964">Secreted</keyword>
<sequence>MSKFAYRPLTSAQSIRLIVLQPALSYTQPIRCSLIDVHTSKRHRYDALSYTWESQTFTRPIYCEGEEIYVTPNVEAALRRLRGRVFRRRLWIDAICINQKDHAERAEQVGLMEEIFATARSVLIWLGDDPSNETRRVIRTLKWGYPMFKIAMSFWPLRYSLLPYFNHIKVNFQKALWSVSGDLCVRERREGFHQLLHHHWYSRIWTIQEVALARRIVIVCGGSRIGWPALARVITTFDQAFSKPRVPRCVSAEGGYNPHHPVCRGVPFISRVQEIQVLRSWVSPPQKKRRQADTRARVPISLVFNTILKGLNPDYSATMQLDRIYGMFGVLRGLGIELPAADYEESLVKVVFQVLCQISRQYRSIQILQFVTGEHSLNGLPSWIPDYCIVPWSTVQYGHEVGSVEFEPNGTVLSVRGKRLDSIAAVSSTISHLDLHSGVVTEAFDLSISTFQAKIRDWLEFITTAHTNQACCQIDIIRRIFQLFIHPQVEACYNEAGAIPWAYFSSDRLHLHFAHWLADVLDNSQKTPSSHGWDNSFDQVPHFLSSEAVITSHGPESPHNFDNPFHLNLSDVGYPRAISVLQRWVREYVAQKKLFRTLYPKELQIQVRWWATEVQVTVQMTLLVKDKPLSSYVVFGTKDLNPQGHGIEPLSVMAVVCRNQVFYGVWGDTNGFRSTGESSLALARLCFPNEGLNGNKSHGKKGVLFIGFTGKGAVPGANGANWKAKNRRQFQDSLKGLGDKLVAGLKI</sequence>
<dbReference type="PANTHER" id="PTHR24148">
    <property type="entry name" value="ANKYRIN REPEAT DOMAIN-CONTAINING PROTEIN 39 HOMOLOG-RELATED"/>
    <property type="match status" value="1"/>
</dbReference>
<dbReference type="AlphaFoldDB" id="F9FZG4"/>
<evidence type="ECO:0000256" key="5">
    <source>
        <dbReference type="ARBA" id="ARBA00022729"/>
    </source>
</evidence>
<comment type="function">
    <text evidence="10">Chitosanase catalyzing the endo-type cleavage of chitosan, the deacylated form of chitin. Chitosanase may be crucial in the degradation of the deacetylated portion of chitin in the fungal cell wall.</text>
</comment>
<evidence type="ECO:0000256" key="9">
    <source>
        <dbReference type="ARBA" id="ARBA00023326"/>
    </source>
</evidence>
<comment type="caution">
    <text evidence="12">The sequence shown here is derived from an EMBL/GenBank/DDBJ whole genome shotgun (WGS) entry which is preliminary data.</text>
</comment>
<evidence type="ECO:0000256" key="7">
    <source>
        <dbReference type="ARBA" id="ARBA00023277"/>
    </source>
</evidence>